<organism evidence="2">
    <name type="scientific">marine sediment metagenome</name>
    <dbReference type="NCBI Taxonomy" id="412755"/>
    <lineage>
        <taxon>unclassified sequences</taxon>
        <taxon>metagenomes</taxon>
        <taxon>ecological metagenomes</taxon>
    </lineage>
</organism>
<comment type="caution">
    <text evidence="2">The sequence shown here is derived from an EMBL/GenBank/DDBJ whole genome shotgun (WGS) entry which is preliminary data.</text>
</comment>
<accession>A0A0F9FYG0</accession>
<dbReference type="AlphaFoldDB" id="A0A0F9FYG0"/>
<evidence type="ECO:0000313" key="2">
    <source>
        <dbReference type="EMBL" id="KKL62390.1"/>
    </source>
</evidence>
<dbReference type="EMBL" id="LAZR01028504">
    <property type="protein sequence ID" value="KKL62390.1"/>
    <property type="molecule type" value="Genomic_DNA"/>
</dbReference>
<keyword evidence="1" id="KW-1133">Transmembrane helix</keyword>
<protein>
    <submittedName>
        <fullName evidence="2">Uncharacterized protein</fullName>
    </submittedName>
</protein>
<feature type="non-terminal residue" evidence="2">
    <location>
        <position position="1"/>
    </location>
</feature>
<name>A0A0F9FYG0_9ZZZZ</name>
<feature type="transmembrane region" description="Helical" evidence="1">
    <location>
        <begin position="80"/>
        <end position="98"/>
    </location>
</feature>
<keyword evidence="1" id="KW-0472">Membrane</keyword>
<reference evidence="2" key="1">
    <citation type="journal article" date="2015" name="Nature">
        <title>Complex archaea that bridge the gap between prokaryotes and eukaryotes.</title>
        <authorList>
            <person name="Spang A."/>
            <person name="Saw J.H."/>
            <person name="Jorgensen S.L."/>
            <person name="Zaremba-Niedzwiedzka K."/>
            <person name="Martijn J."/>
            <person name="Lind A.E."/>
            <person name="van Eijk R."/>
            <person name="Schleper C."/>
            <person name="Guy L."/>
            <person name="Ettema T.J."/>
        </authorList>
    </citation>
    <scope>NUCLEOTIDE SEQUENCE</scope>
</reference>
<keyword evidence="1" id="KW-0812">Transmembrane</keyword>
<gene>
    <name evidence="2" type="ORF">LCGC14_2185670</name>
</gene>
<evidence type="ECO:0000256" key="1">
    <source>
        <dbReference type="SAM" id="Phobius"/>
    </source>
</evidence>
<sequence>DTHLDTVKKQMADAAKEKVDQIVNEPEYHIINTAFFDSVRQKADTQLQQIEKTWQSRLEEFDTRRQEIDTIKSQVGTLKIITTVSVSLSVLVCAWVLSK</sequence>
<proteinExistence type="predicted"/>